<evidence type="ECO:0000256" key="6">
    <source>
        <dbReference type="ARBA" id="ARBA00023204"/>
    </source>
</evidence>
<dbReference type="GO" id="GO:0006284">
    <property type="term" value="P:base-excision repair"/>
    <property type="evidence" value="ECO:0007669"/>
    <property type="project" value="InterPro"/>
</dbReference>
<keyword evidence="6" id="KW-0234">DNA repair</keyword>
<comment type="similarity">
    <text evidence="2">Belongs to the FPG family.</text>
</comment>
<dbReference type="Gene3D" id="3.20.190.10">
    <property type="entry name" value="MutM-like, N-terminal"/>
    <property type="match status" value="1"/>
</dbReference>
<keyword evidence="8" id="KW-0511">Multifunctional enzyme</keyword>
<dbReference type="STRING" id="1792845.BC343_28115"/>
<dbReference type="SMART" id="SM01232">
    <property type="entry name" value="H2TH"/>
    <property type="match status" value="1"/>
</dbReference>
<dbReference type="EMBL" id="MBTF01000013">
    <property type="protein sequence ID" value="OOQ59363.1"/>
    <property type="molecule type" value="Genomic_DNA"/>
</dbReference>
<keyword evidence="12" id="KW-1185">Reference proteome</keyword>
<evidence type="ECO:0000313" key="11">
    <source>
        <dbReference type="EMBL" id="OOQ59363.1"/>
    </source>
</evidence>
<evidence type="ECO:0000256" key="9">
    <source>
        <dbReference type="ARBA" id="ARBA00023295"/>
    </source>
</evidence>
<dbReference type="GO" id="GO:0008270">
    <property type="term" value="F:zinc ion binding"/>
    <property type="evidence" value="ECO:0007669"/>
    <property type="project" value="InterPro"/>
</dbReference>
<dbReference type="PROSITE" id="PS51068">
    <property type="entry name" value="FPG_CAT"/>
    <property type="match status" value="1"/>
</dbReference>
<dbReference type="Pfam" id="PF01149">
    <property type="entry name" value="Fapy_DNA_glyco"/>
    <property type="match status" value="1"/>
</dbReference>
<dbReference type="GO" id="GO:0008534">
    <property type="term" value="F:oxidized purine nucleobase lesion DNA N-glycosylase activity"/>
    <property type="evidence" value="ECO:0007669"/>
    <property type="project" value="UniProtKB-EC"/>
</dbReference>
<dbReference type="PANTHER" id="PTHR22993:SF9">
    <property type="entry name" value="FORMAMIDOPYRIMIDINE-DNA GLYCOSYLASE"/>
    <property type="match status" value="1"/>
</dbReference>
<keyword evidence="11" id="KW-0540">Nuclease</keyword>
<dbReference type="InterPro" id="IPR012319">
    <property type="entry name" value="FPG_cat"/>
</dbReference>
<dbReference type="GO" id="GO:0016829">
    <property type="term" value="F:lyase activity"/>
    <property type="evidence" value="ECO:0007669"/>
    <property type="project" value="UniProtKB-KW"/>
</dbReference>
<feature type="domain" description="Formamidopyrimidine-DNA glycosylase catalytic" evidence="10">
    <location>
        <begin position="2"/>
        <end position="102"/>
    </location>
</feature>
<accession>A0A1S9PEI6</accession>
<dbReference type="Proteomes" id="UP000189739">
    <property type="component" value="Unassembled WGS sequence"/>
</dbReference>
<reference evidence="11 12" key="1">
    <citation type="submission" date="2016-07" db="EMBL/GenBank/DDBJ databases">
        <title>Genomic analysis of zinc-resistant bacterium Mucilaginibacter pedocola TBZ30.</title>
        <authorList>
            <person name="Huang J."/>
            <person name="Tang J."/>
        </authorList>
    </citation>
    <scope>NUCLEOTIDE SEQUENCE [LARGE SCALE GENOMIC DNA]</scope>
    <source>
        <strain evidence="11 12">TBZ30</strain>
    </source>
</reference>
<evidence type="ECO:0000256" key="4">
    <source>
        <dbReference type="ARBA" id="ARBA00022801"/>
    </source>
</evidence>
<dbReference type="Pfam" id="PF06831">
    <property type="entry name" value="H2TH"/>
    <property type="match status" value="1"/>
</dbReference>
<proteinExistence type="inferred from homology"/>
<dbReference type="AlphaFoldDB" id="A0A1S9PEI6"/>
<keyword evidence="4" id="KW-0378">Hydrolase</keyword>
<dbReference type="Gene3D" id="1.10.8.50">
    <property type="match status" value="1"/>
</dbReference>
<organism evidence="11 12">
    <name type="scientific">Mucilaginibacter pedocola</name>
    <dbReference type="NCBI Taxonomy" id="1792845"/>
    <lineage>
        <taxon>Bacteria</taxon>
        <taxon>Pseudomonadati</taxon>
        <taxon>Bacteroidota</taxon>
        <taxon>Sphingobacteriia</taxon>
        <taxon>Sphingobacteriales</taxon>
        <taxon>Sphingobacteriaceae</taxon>
        <taxon>Mucilaginibacter</taxon>
    </lineage>
</organism>
<dbReference type="InterPro" id="IPR035937">
    <property type="entry name" value="FPG_N"/>
</dbReference>
<comment type="caution">
    <text evidence="11">The sequence shown here is derived from an EMBL/GenBank/DDBJ whole genome shotgun (WGS) entry which is preliminary data.</text>
</comment>
<name>A0A1S9PEI6_9SPHI</name>
<dbReference type="InterPro" id="IPR010979">
    <property type="entry name" value="Ribosomal_uS13-like_H2TH"/>
</dbReference>
<protein>
    <submittedName>
        <fullName evidence="11">Endonuclease</fullName>
    </submittedName>
</protein>
<gene>
    <name evidence="11" type="ORF">BC343_28115</name>
</gene>
<evidence type="ECO:0000256" key="7">
    <source>
        <dbReference type="ARBA" id="ARBA00023239"/>
    </source>
</evidence>
<keyword evidence="7" id="KW-0456">Lyase</keyword>
<dbReference type="OrthoDB" id="9800855at2"/>
<dbReference type="RefSeq" id="WP_078348686.1">
    <property type="nucleotide sequence ID" value="NZ_MBTF01000013.1"/>
</dbReference>
<dbReference type="InterPro" id="IPR015886">
    <property type="entry name" value="H2TH_FPG"/>
</dbReference>
<evidence type="ECO:0000256" key="1">
    <source>
        <dbReference type="ARBA" id="ARBA00001668"/>
    </source>
</evidence>
<dbReference type="SMART" id="SM00898">
    <property type="entry name" value="Fapy_DNA_glyco"/>
    <property type="match status" value="1"/>
</dbReference>
<keyword evidence="5" id="KW-0238">DNA-binding</keyword>
<evidence type="ECO:0000259" key="10">
    <source>
        <dbReference type="PROSITE" id="PS51068"/>
    </source>
</evidence>
<evidence type="ECO:0000256" key="2">
    <source>
        <dbReference type="ARBA" id="ARBA00009409"/>
    </source>
</evidence>
<dbReference type="GO" id="GO:0003684">
    <property type="term" value="F:damaged DNA binding"/>
    <property type="evidence" value="ECO:0007669"/>
    <property type="project" value="InterPro"/>
</dbReference>
<comment type="catalytic activity">
    <reaction evidence="1">
        <text>Hydrolysis of DNA containing ring-opened 7-methylguanine residues, releasing 2,6-diamino-4-hydroxy-5-(N-methyl)formamidopyrimidine.</text>
        <dbReference type="EC" id="3.2.2.23"/>
    </reaction>
</comment>
<dbReference type="PANTHER" id="PTHR22993">
    <property type="entry name" value="FORMAMIDOPYRIMIDINE-DNA GLYCOSYLASE"/>
    <property type="match status" value="1"/>
</dbReference>
<dbReference type="SUPFAM" id="SSF81624">
    <property type="entry name" value="N-terminal domain of MutM-like DNA repair proteins"/>
    <property type="match status" value="1"/>
</dbReference>
<evidence type="ECO:0000256" key="3">
    <source>
        <dbReference type="ARBA" id="ARBA00022763"/>
    </source>
</evidence>
<evidence type="ECO:0000313" key="12">
    <source>
        <dbReference type="Proteomes" id="UP000189739"/>
    </source>
</evidence>
<dbReference type="GO" id="GO:0003906">
    <property type="term" value="F:DNA-(apurinic or apyrimidinic site) endonuclease activity"/>
    <property type="evidence" value="ECO:0007669"/>
    <property type="project" value="InterPro"/>
</dbReference>
<evidence type="ECO:0000256" key="5">
    <source>
        <dbReference type="ARBA" id="ARBA00023125"/>
    </source>
</evidence>
<keyword evidence="9" id="KW-0326">Glycosidase</keyword>
<keyword evidence="3" id="KW-0227">DNA damage</keyword>
<dbReference type="SUPFAM" id="SSF46946">
    <property type="entry name" value="S13-like H2TH domain"/>
    <property type="match status" value="1"/>
</dbReference>
<sequence length="245" mass="28297">MPEGPIIVILKEEALQFKGQKVIKASCNNRAIDAKLLVNQTVTDLKSWGKHFLICFPHFTIRVHMMMFGSYRINSHTTKPARLHLGFEGGGELNFYASQLKLIEEPLNSMYDWKADVMSDKWDTKAVIKKMKELPELLACDALMDQHLFSGVGNIIKNEVLFRIRVHPESLVSALPPKKVKEMISEAINYSFEFLGQKKTGKLKKNWHAYDKKICPRDEVPFIKRDTGRSHRTSYYCEICMKKYV</sequence>
<keyword evidence="11" id="KW-0255">Endonuclease</keyword>
<evidence type="ECO:0000256" key="8">
    <source>
        <dbReference type="ARBA" id="ARBA00023268"/>
    </source>
</evidence>